<sequence length="174" mass="19194">MADTVSPEQRSRNMSRIRGKDTGPELLIRGILHAAGYRFRLHGSFGKVRLPGKPDLVFAGRKKVLFVNGCFWHFHSCRAGQHAPKTNSDFWAAKRNRTVERDAAAQARLAAEGWDVLVVWECELRDRSLLEEQLRTFLGPPGRVPAAVSPVPAGAAASPQAPLDSDPEISTNQE</sequence>
<dbReference type="InterPro" id="IPR011335">
    <property type="entry name" value="Restrct_endonuc-II-like"/>
</dbReference>
<keyword evidence="3" id="KW-0227">DNA damage</keyword>
<dbReference type="Pfam" id="PF03852">
    <property type="entry name" value="Vsr"/>
    <property type="match status" value="1"/>
</dbReference>
<accession>A0A5N6MEV8</accession>
<name>A0A5N6MEV8_9MICC</name>
<comment type="similarity">
    <text evidence="6">Belongs to the Vsr family.</text>
</comment>
<keyword evidence="5" id="KW-0234">DNA repair</keyword>
<evidence type="ECO:0000256" key="1">
    <source>
        <dbReference type="ARBA" id="ARBA00022722"/>
    </source>
</evidence>
<protein>
    <submittedName>
        <fullName evidence="8">DNA mismatch endonuclease Vsr</fullName>
    </submittedName>
</protein>
<proteinExistence type="inferred from homology"/>
<dbReference type="EMBL" id="VTFX01000005">
    <property type="protein sequence ID" value="KAD3514951.1"/>
    <property type="molecule type" value="Genomic_DNA"/>
</dbReference>
<evidence type="ECO:0000256" key="2">
    <source>
        <dbReference type="ARBA" id="ARBA00022759"/>
    </source>
</evidence>
<keyword evidence="1" id="KW-0540">Nuclease</keyword>
<keyword evidence="2 8" id="KW-0255">Endonuclease</keyword>
<reference evidence="8 9" key="1">
    <citation type="submission" date="2019-08" db="EMBL/GenBank/DDBJ databases">
        <title>Arthrobacter sp. nov., isolated from plateau pika and Tibetan wild ass.</title>
        <authorList>
            <person name="Ge Y."/>
        </authorList>
    </citation>
    <scope>NUCLEOTIDE SEQUENCE [LARGE SCALE GENOMIC DNA]</scope>
    <source>
        <strain evidence="8 9">785</strain>
    </source>
</reference>
<organism evidence="8 9">
    <name type="scientific">Arthrobacter yangruifuii</name>
    <dbReference type="NCBI Taxonomy" id="2606616"/>
    <lineage>
        <taxon>Bacteria</taxon>
        <taxon>Bacillati</taxon>
        <taxon>Actinomycetota</taxon>
        <taxon>Actinomycetes</taxon>
        <taxon>Micrococcales</taxon>
        <taxon>Micrococcaceae</taxon>
        <taxon>Arthrobacter</taxon>
    </lineage>
</organism>
<evidence type="ECO:0000256" key="5">
    <source>
        <dbReference type="ARBA" id="ARBA00023204"/>
    </source>
</evidence>
<dbReference type="AlphaFoldDB" id="A0A5N6MEV8"/>
<feature type="region of interest" description="Disordered" evidence="7">
    <location>
        <begin position="148"/>
        <end position="174"/>
    </location>
</feature>
<dbReference type="SUPFAM" id="SSF52980">
    <property type="entry name" value="Restriction endonuclease-like"/>
    <property type="match status" value="1"/>
</dbReference>
<dbReference type="NCBIfam" id="TIGR00632">
    <property type="entry name" value="vsr"/>
    <property type="match status" value="1"/>
</dbReference>
<evidence type="ECO:0000256" key="4">
    <source>
        <dbReference type="ARBA" id="ARBA00022801"/>
    </source>
</evidence>
<dbReference type="GO" id="GO:0016787">
    <property type="term" value="F:hydrolase activity"/>
    <property type="evidence" value="ECO:0007669"/>
    <property type="project" value="UniProtKB-KW"/>
</dbReference>
<dbReference type="GO" id="GO:0004519">
    <property type="term" value="F:endonuclease activity"/>
    <property type="evidence" value="ECO:0007669"/>
    <property type="project" value="UniProtKB-KW"/>
</dbReference>
<evidence type="ECO:0000313" key="8">
    <source>
        <dbReference type="EMBL" id="KAD3514951.1"/>
    </source>
</evidence>
<comment type="caution">
    <text evidence="8">The sequence shown here is derived from an EMBL/GenBank/DDBJ whole genome shotgun (WGS) entry which is preliminary data.</text>
</comment>
<evidence type="ECO:0000256" key="7">
    <source>
        <dbReference type="SAM" id="MobiDB-lite"/>
    </source>
</evidence>
<keyword evidence="9" id="KW-1185">Reference proteome</keyword>
<keyword evidence="4" id="KW-0378">Hydrolase</keyword>
<evidence type="ECO:0000313" key="9">
    <source>
        <dbReference type="Proteomes" id="UP000326852"/>
    </source>
</evidence>
<feature type="compositionally biased region" description="Low complexity" evidence="7">
    <location>
        <begin position="148"/>
        <end position="162"/>
    </location>
</feature>
<dbReference type="InterPro" id="IPR004603">
    <property type="entry name" value="DNA_mismatch_endonuc_vsr"/>
</dbReference>
<dbReference type="RefSeq" id="WP_152272629.1">
    <property type="nucleotide sequence ID" value="NZ_VTFX01000005.1"/>
</dbReference>
<gene>
    <name evidence="8" type="primary">vsr</name>
    <name evidence="8" type="ORF">GD627_11595</name>
</gene>
<dbReference type="Gene3D" id="3.40.960.10">
    <property type="entry name" value="VSR Endonuclease"/>
    <property type="match status" value="1"/>
</dbReference>
<dbReference type="GO" id="GO:0006298">
    <property type="term" value="P:mismatch repair"/>
    <property type="evidence" value="ECO:0007669"/>
    <property type="project" value="InterPro"/>
</dbReference>
<evidence type="ECO:0000256" key="3">
    <source>
        <dbReference type="ARBA" id="ARBA00022763"/>
    </source>
</evidence>
<dbReference type="CDD" id="cd00221">
    <property type="entry name" value="Vsr"/>
    <property type="match status" value="1"/>
</dbReference>
<evidence type="ECO:0000256" key="6">
    <source>
        <dbReference type="ARBA" id="ARBA00029466"/>
    </source>
</evidence>
<dbReference type="Proteomes" id="UP000326852">
    <property type="component" value="Unassembled WGS sequence"/>
</dbReference>